<dbReference type="CDD" id="cd16352">
    <property type="entry name" value="CheD"/>
    <property type="match status" value="1"/>
</dbReference>
<keyword evidence="1" id="KW-0145">Chemotaxis</keyword>
<sequence>MTLSAKESMTQDSHPPAGVTFIGIGEFMISRDPLSSIGLGSCIGLVLHDEDRKIGGLAHIMLPDSQGRTDRPGKYADTALLALLEGMGCTGKTRGRIGAKLTGGAAMFAQFSENFSIGDKNLQAIRVLLKERSIPILAEDVGGKAGRTIVYYPGSGGRITIRRGDGSYGEI</sequence>
<keyword evidence="2" id="KW-0378">Hydrolase</keyword>
<evidence type="ECO:0000256" key="2">
    <source>
        <dbReference type="ARBA" id="ARBA00022801"/>
    </source>
</evidence>
<dbReference type="HAMAP" id="MF_01440">
    <property type="entry name" value="CheD"/>
    <property type="match status" value="1"/>
</dbReference>
<name>A0A0W8F2T8_9ZZZZ</name>
<dbReference type="Gene3D" id="3.30.1330.200">
    <property type="match status" value="1"/>
</dbReference>
<protein>
    <submittedName>
        <fullName evidence="3">Chemotaxis protein ched</fullName>
    </submittedName>
</protein>
<dbReference type="PANTHER" id="PTHR35147:SF1">
    <property type="entry name" value="CHEMORECEPTOR GLUTAMINE DEAMIDASE CHED-RELATED"/>
    <property type="match status" value="1"/>
</dbReference>
<dbReference type="InterPro" id="IPR011324">
    <property type="entry name" value="Cytotoxic_necrot_fac-like_cat"/>
</dbReference>
<evidence type="ECO:0000256" key="1">
    <source>
        <dbReference type="ARBA" id="ARBA00022500"/>
    </source>
</evidence>
<dbReference type="AlphaFoldDB" id="A0A0W8F2T8"/>
<accession>A0A0W8F2T8</accession>
<evidence type="ECO:0000313" key="3">
    <source>
        <dbReference type="EMBL" id="KUG15173.1"/>
    </source>
</evidence>
<dbReference type="InterPro" id="IPR038592">
    <property type="entry name" value="CheD-like_sf"/>
</dbReference>
<dbReference type="InterPro" id="IPR005659">
    <property type="entry name" value="Chemorcpt_Glu_NH3ase_CheD"/>
</dbReference>
<comment type="caution">
    <text evidence="3">The sequence shown here is derived from an EMBL/GenBank/DDBJ whole genome shotgun (WGS) entry which is preliminary data.</text>
</comment>
<dbReference type="Pfam" id="PF03975">
    <property type="entry name" value="CheD"/>
    <property type="match status" value="1"/>
</dbReference>
<gene>
    <name evidence="3" type="ORF">ASZ90_015166</name>
</gene>
<dbReference type="GO" id="GO:0050568">
    <property type="term" value="F:protein-glutamine glutaminase activity"/>
    <property type="evidence" value="ECO:0007669"/>
    <property type="project" value="InterPro"/>
</dbReference>
<dbReference type="SUPFAM" id="SSF64438">
    <property type="entry name" value="CNF1/YfiH-like putative cysteine hydrolases"/>
    <property type="match status" value="1"/>
</dbReference>
<dbReference type="GO" id="GO:0006935">
    <property type="term" value="P:chemotaxis"/>
    <property type="evidence" value="ECO:0007669"/>
    <property type="project" value="UniProtKB-KW"/>
</dbReference>
<reference evidence="3" key="1">
    <citation type="journal article" date="2015" name="Proc. Natl. Acad. Sci. U.S.A.">
        <title>Networks of energetic and metabolic interactions define dynamics in microbial communities.</title>
        <authorList>
            <person name="Embree M."/>
            <person name="Liu J.K."/>
            <person name="Al-Bassam M.M."/>
            <person name="Zengler K."/>
        </authorList>
    </citation>
    <scope>NUCLEOTIDE SEQUENCE</scope>
</reference>
<proteinExistence type="inferred from homology"/>
<organism evidence="3">
    <name type="scientific">hydrocarbon metagenome</name>
    <dbReference type="NCBI Taxonomy" id="938273"/>
    <lineage>
        <taxon>unclassified sequences</taxon>
        <taxon>metagenomes</taxon>
        <taxon>ecological metagenomes</taxon>
    </lineage>
</organism>
<dbReference type="PANTHER" id="PTHR35147">
    <property type="entry name" value="CHEMORECEPTOR GLUTAMINE DEAMIDASE CHED-RELATED"/>
    <property type="match status" value="1"/>
</dbReference>
<dbReference type="EMBL" id="LNQE01001579">
    <property type="protein sequence ID" value="KUG15173.1"/>
    <property type="molecule type" value="Genomic_DNA"/>
</dbReference>